<dbReference type="RefSeq" id="WP_307904437.1">
    <property type="nucleotide sequence ID" value="NZ_AP027059.1"/>
</dbReference>
<evidence type="ECO:0000313" key="3">
    <source>
        <dbReference type="Proteomes" id="UP001321582"/>
    </source>
</evidence>
<protein>
    <recommendedName>
        <fullName evidence="4">DZANK-type domain-containing protein</fullName>
    </recommendedName>
</protein>
<keyword evidence="1" id="KW-0812">Transmembrane</keyword>
<feature type="transmembrane region" description="Helical" evidence="1">
    <location>
        <begin position="12"/>
        <end position="31"/>
    </location>
</feature>
<dbReference type="EMBL" id="AP027059">
    <property type="protein sequence ID" value="BDU49480.1"/>
    <property type="molecule type" value="Genomic_DNA"/>
</dbReference>
<evidence type="ECO:0008006" key="4">
    <source>
        <dbReference type="Google" id="ProtNLM"/>
    </source>
</evidence>
<accession>A0AAU9D8A7</accession>
<reference evidence="2 3" key="1">
    <citation type="submission" date="2022-11" db="EMBL/GenBank/DDBJ databases">
        <title>Haliovirga abyssi gen. nov., sp. nov., a mesophilic fermentative bacterium isolated from the Iheya North hydrothermal field and the proposal of Haliovirgaceae fam. nov.</title>
        <authorList>
            <person name="Miyazaki U."/>
            <person name="Tame A."/>
            <person name="Miyazaki J."/>
            <person name="Takai K."/>
            <person name="Sawayama S."/>
            <person name="Kitajima M."/>
            <person name="Okamoto A."/>
            <person name="Nakagawa S."/>
        </authorList>
    </citation>
    <scope>NUCLEOTIDE SEQUENCE [LARGE SCALE GENOMIC DNA]</scope>
    <source>
        <strain evidence="2 3">IC12</strain>
    </source>
</reference>
<gene>
    <name evidence="2" type="ORF">HLVA_00490</name>
</gene>
<keyword evidence="1" id="KW-1133">Transmembrane helix</keyword>
<dbReference type="Proteomes" id="UP001321582">
    <property type="component" value="Chromosome"/>
</dbReference>
<feature type="transmembrane region" description="Helical" evidence="1">
    <location>
        <begin position="179"/>
        <end position="200"/>
    </location>
</feature>
<dbReference type="KEGG" id="haby:HLVA_00490"/>
<keyword evidence="1" id="KW-0472">Membrane</keyword>
<feature type="transmembrane region" description="Helical" evidence="1">
    <location>
        <begin position="144"/>
        <end position="167"/>
    </location>
</feature>
<evidence type="ECO:0000313" key="2">
    <source>
        <dbReference type="EMBL" id="BDU49480.1"/>
    </source>
</evidence>
<keyword evidence="3" id="KW-1185">Reference proteome</keyword>
<organism evidence="2 3">
    <name type="scientific">Haliovirga abyssi</name>
    <dbReference type="NCBI Taxonomy" id="2996794"/>
    <lineage>
        <taxon>Bacteria</taxon>
        <taxon>Fusobacteriati</taxon>
        <taxon>Fusobacteriota</taxon>
        <taxon>Fusobacteriia</taxon>
        <taxon>Fusobacteriales</taxon>
        <taxon>Haliovirgaceae</taxon>
        <taxon>Haliovirga</taxon>
    </lineage>
</organism>
<evidence type="ECO:0000256" key="1">
    <source>
        <dbReference type="SAM" id="Phobius"/>
    </source>
</evidence>
<proteinExistence type="predicted"/>
<name>A0AAU9D8A7_9FUSO</name>
<sequence length="225" mass="25410">MNILVFVKEILPYGVFVFLAIWFGDQIKILIPKISKLIFKDNQVVFDQAKKSEQDVINRYICKKCSNLVKMGSLCAKCGEKIGEENTIDLLVYTKAIHAIEKCVCPVCGNGILGKTTYVCPNCGFGFEAKGKKSSTFQVLKREIGVLATIYLLLGAFIFPAIIYILVEKYLYIDLTKNTFGVIIYFVGAIIPVLLIAINLNKDERRERGLYRIVKKYKKIESDAN</sequence>
<dbReference type="AlphaFoldDB" id="A0AAU9D8A7"/>